<dbReference type="GO" id="GO:0035556">
    <property type="term" value="P:intracellular signal transduction"/>
    <property type="evidence" value="ECO:0000318"/>
    <property type="project" value="GO_Central"/>
</dbReference>
<dbReference type="EnsemblPlants" id="Pp3c17_14200V3.1">
    <property type="protein sequence ID" value="Pp3c17_14200V3.1"/>
    <property type="gene ID" value="Pp3c17_14200"/>
</dbReference>
<dbReference type="Gramene" id="Pp3c17_14200V3.4">
    <property type="protein sequence ID" value="Pp3c17_14200V3.4"/>
    <property type="gene ID" value="Pp3c17_14200"/>
</dbReference>
<sequence>MEHDEDVDDEIHGAVDSAMEARFENLRLIGKGSFGDVFSGFDKELNKEVAIKVIDLEEAEDEVEDIQKEISVLSQCRSPHITEYYGSYLHATKLWIVMEYMAGGSVLDLLETGPPLDEVSIACILRELLLSLDYLHSEGKIHRDIKAANILLTANGDVKVADFGVSAQLTRTMSKRKTFVGTPFWMAPEVIQNSGDGYDEKADIWSLGITAIEMAKGEPPYADLHPMRVLFLIPKNNPPQLDDHYSRPFKEFVSFCLKKNPAERPSAKELLRHRFVKNARKSTRLLDRIRERPKSHISKSKDVPRPAEAFENESSSKEMGAKGDNGVYPPLSSRRKPLRDASWDFGTGTIHTTGTLRSGSTNLYTDQDRTGGNENTVLSGSEALPSLLSKAELDYQIDAGLRDASMDGNGFRRNSFGIQRKLDTEQYSPSDYGSYASASGTVKAASTLERPSLKSLSTSLANTGGNRNEEASEIFASGTIVRSSTPDEGGSVPGTPKAKQEPREDSATNLAEAKAALQAGMRKGGPRGPAPVKLRKEALEYASDPRETPRETPKATPRASARASEEDVARAAAAGASAALALLLIPALKETAAEQSEGPALRAAADAADALMDLERLAPGACEVLVSKLLRQLARKDQAPVKGLQNLARRLLSSSDNGSEVGHIPSSRDQPGNVRHRFQRDKTDDSGLSPVASFLLHRWQNQVAKDLNARR</sequence>
<dbReference type="GO" id="GO:0005524">
    <property type="term" value="F:ATP binding"/>
    <property type="evidence" value="ECO:0007669"/>
    <property type="project" value="UniProtKB-UniRule"/>
</dbReference>
<feature type="region of interest" description="Disordered" evidence="12">
    <location>
        <begin position="654"/>
        <end position="689"/>
    </location>
</feature>
<evidence type="ECO:0000259" key="13">
    <source>
        <dbReference type="PROSITE" id="PS50011"/>
    </source>
</evidence>
<keyword evidence="7 10" id="KW-0067">ATP-binding</keyword>
<accession>A0A2K1J3W7</accession>
<dbReference type="RefSeq" id="XP_024401336.1">
    <property type="nucleotide sequence ID" value="XM_024545568.2"/>
</dbReference>
<dbReference type="PANTHER" id="PTHR48012">
    <property type="entry name" value="STERILE20-LIKE KINASE, ISOFORM B-RELATED"/>
    <property type="match status" value="1"/>
</dbReference>
<evidence type="ECO:0000313" key="16">
    <source>
        <dbReference type="Proteomes" id="UP000006727"/>
    </source>
</evidence>
<reference evidence="14 16" key="2">
    <citation type="journal article" date="2018" name="Plant J.">
        <title>The Physcomitrella patens chromosome-scale assembly reveals moss genome structure and evolution.</title>
        <authorList>
            <person name="Lang D."/>
            <person name="Ullrich K.K."/>
            <person name="Murat F."/>
            <person name="Fuchs J."/>
            <person name="Jenkins J."/>
            <person name="Haas F.B."/>
            <person name="Piednoel M."/>
            <person name="Gundlach H."/>
            <person name="Van Bel M."/>
            <person name="Meyberg R."/>
            <person name="Vives C."/>
            <person name="Morata J."/>
            <person name="Symeonidi A."/>
            <person name="Hiss M."/>
            <person name="Muchero W."/>
            <person name="Kamisugi Y."/>
            <person name="Saleh O."/>
            <person name="Blanc G."/>
            <person name="Decker E.L."/>
            <person name="van Gessel N."/>
            <person name="Grimwood J."/>
            <person name="Hayes R.D."/>
            <person name="Graham S.W."/>
            <person name="Gunter L.E."/>
            <person name="McDaniel S.F."/>
            <person name="Hoernstein S.N.W."/>
            <person name="Larsson A."/>
            <person name="Li F.W."/>
            <person name="Perroud P.F."/>
            <person name="Phillips J."/>
            <person name="Ranjan P."/>
            <person name="Rokshar D.S."/>
            <person name="Rothfels C.J."/>
            <person name="Schneider L."/>
            <person name="Shu S."/>
            <person name="Stevenson D.W."/>
            <person name="Thummler F."/>
            <person name="Tillich M."/>
            <person name="Villarreal Aguilar J.C."/>
            <person name="Widiez T."/>
            <person name="Wong G.K."/>
            <person name="Wymore A."/>
            <person name="Zhang Y."/>
            <person name="Zimmer A.D."/>
            <person name="Quatrano R.S."/>
            <person name="Mayer K.F.X."/>
            <person name="Goodstein D."/>
            <person name="Casacuberta J.M."/>
            <person name="Vandepoele K."/>
            <person name="Reski R."/>
            <person name="Cuming A.C."/>
            <person name="Tuskan G.A."/>
            <person name="Maumus F."/>
            <person name="Salse J."/>
            <person name="Schmutz J."/>
            <person name="Rensing S.A."/>
        </authorList>
    </citation>
    <scope>NUCLEOTIDE SEQUENCE [LARGE SCALE GENOMIC DNA]</scope>
    <source>
        <strain evidence="15 16">cv. Gransden 2004</strain>
    </source>
</reference>
<dbReference type="AlphaFoldDB" id="A0A2K1J3W7"/>
<gene>
    <name evidence="15" type="primary">LOC112294760</name>
    <name evidence="14" type="ORF">PHYPA_022069</name>
</gene>
<evidence type="ECO:0000313" key="14">
    <source>
        <dbReference type="EMBL" id="PNR36218.1"/>
    </source>
</evidence>
<keyword evidence="5 10" id="KW-0547">Nucleotide-binding</keyword>
<dbReference type="OrthoDB" id="248923at2759"/>
<dbReference type="Proteomes" id="UP000006727">
    <property type="component" value="Chromosome 17"/>
</dbReference>
<dbReference type="EC" id="2.7.11.1" evidence="2"/>
<evidence type="ECO:0000256" key="5">
    <source>
        <dbReference type="ARBA" id="ARBA00022741"/>
    </source>
</evidence>
<dbReference type="EnsemblPlants" id="Pp3c17_14200V3.3">
    <property type="protein sequence ID" value="Pp3c17_14200V3.3"/>
    <property type="gene ID" value="Pp3c17_14200"/>
</dbReference>
<comment type="catalytic activity">
    <reaction evidence="9">
        <text>L-seryl-[protein] + ATP = O-phospho-L-seryl-[protein] + ADP + H(+)</text>
        <dbReference type="Rhea" id="RHEA:17989"/>
        <dbReference type="Rhea" id="RHEA-COMP:9863"/>
        <dbReference type="Rhea" id="RHEA-COMP:11604"/>
        <dbReference type="ChEBI" id="CHEBI:15378"/>
        <dbReference type="ChEBI" id="CHEBI:29999"/>
        <dbReference type="ChEBI" id="CHEBI:30616"/>
        <dbReference type="ChEBI" id="CHEBI:83421"/>
        <dbReference type="ChEBI" id="CHEBI:456216"/>
        <dbReference type="EC" id="2.7.11.1"/>
    </reaction>
</comment>
<feature type="domain" description="Protein kinase" evidence="13">
    <location>
        <begin position="23"/>
        <end position="276"/>
    </location>
</feature>
<evidence type="ECO:0000256" key="6">
    <source>
        <dbReference type="ARBA" id="ARBA00022777"/>
    </source>
</evidence>
<dbReference type="EMBL" id="ABEU02000017">
    <property type="protein sequence ID" value="PNR36218.1"/>
    <property type="molecule type" value="Genomic_DNA"/>
</dbReference>
<dbReference type="SMART" id="SM00220">
    <property type="entry name" value="S_TKc"/>
    <property type="match status" value="1"/>
</dbReference>
<dbReference type="CDD" id="cd06609">
    <property type="entry name" value="STKc_MST3_like"/>
    <property type="match status" value="1"/>
</dbReference>
<protein>
    <recommendedName>
        <fullName evidence="2">non-specific serine/threonine protein kinase</fullName>
        <ecNumber evidence="2">2.7.11.1</ecNumber>
    </recommendedName>
</protein>
<dbReference type="InterPro" id="IPR050629">
    <property type="entry name" value="STE20/SPS1-PAK"/>
</dbReference>
<dbReference type="InterPro" id="IPR011009">
    <property type="entry name" value="Kinase-like_dom_sf"/>
</dbReference>
<evidence type="ECO:0000256" key="3">
    <source>
        <dbReference type="ARBA" id="ARBA00022527"/>
    </source>
</evidence>
<comment type="catalytic activity">
    <reaction evidence="8">
        <text>L-threonyl-[protein] + ATP = O-phospho-L-threonyl-[protein] + ADP + H(+)</text>
        <dbReference type="Rhea" id="RHEA:46608"/>
        <dbReference type="Rhea" id="RHEA-COMP:11060"/>
        <dbReference type="Rhea" id="RHEA-COMP:11605"/>
        <dbReference type="ChEBI" id="CHEBI:15378"/>
        <dbReference type="ChEBI" id="CHEBI:30013"/>
        <dbReference type="ChEBI" id="CHEBI:30616"/>
        <dbReference type="ChEBI" id="CHEBI:61977"/>
        <dbReference type="ChEBI" id="CHEBI:456216"/>
        <dbReference type="EC" id="2.7.11.1"/>
    </reaction>
</comment>
<dbReference type="KEGG" id="ppp:112294760"/>
<dbReference type="FunCoup" id="A0A2K1J3W7">
    <property type="interactions" value="2605"/>
</dbReference>
<dbReference type="STRING" id="3218.A0A2K1J3W7"/>
<dbReference type="GeneID" id="112294760"/>
<evidence type="ECO:0000256" key="9">
    <source>
        <dbReference type="ARBA" id="ARBA00048679"/>
    </source>
</evidence>
<dbReference type="InterPro" id="IPR000719">
    <property type="entry name" value="Prot_kinase_dom"/>
</dbReference>
<dbReference type="RefSeq" id="XP_024401335.1">
    <property type="nucleotide sequence ID" value="XM_024545567.2"/>
</dbReference>
<keyword evidence="11" id="KW-0175">Coiled coil</keyword>
<feature type="region of interest" description="Disordered" evidence="12">
    <location>
        <begin position="457"/>
        <end position="508"/>
    </location>
</feature>
<feature type="region of interest" description="Disordered" evidence="12">
    <location>
        <begin position="540"/>
        <end position="570"/>
    </location>
</feature>
<feature type="binding site" evidence="10">
    <location>
        <position position="52"/>
    </location>
    <ligand>
        <name>ATP</name>
        <dbReference type="ChEBI" id="CHEBI:30616"/>
    </ligand>
</feature>
<feature type="compositionally biased region" description="Basic and acidic residues" evidence="12">
    <location>
        <begin position="288"/>
        <end position="305"/>
    </location>
</feature>
<name>A0A2K1J3W7_PHYPA</name>
<dbReference type="PROSITE" id="PS00107">
    <property type="entry name" value="PROTEIN_KINASE_ATP"/>
    <property type="match status" value="1"/>
</dbReference>
<dbReference type="GO" id="GO:0004674">
    <property type="term" value="F:protein serine/threonine kinase activity"/>
    <property type="evidence" value="ECO:0000318"/>
    <property type="project" value="GO_Central"/>
</dbReference>
<dbReference type="Gramene" id="Pp3c17_14200V3.2">
    <property type="protein sequence ID" value="Pp3c17_14200V3.2"/>
    <property type="gene ID" value="Pp3c17_14200"/>
</dbReference>
<dbReference type="FunFam" id="1.10.510.10:FF:000207">
    <property type="entry name" value="serine/threonine-protein kinase dst1 isoform X1"/>
    <property type="match status" value="1"/>
</dbReference>
<dbReference type="GO" id="GO:0005737">
    <property type="term" value="C:cytoplasm"/>
    <property type="evidence" value="ECO:0000318"/>
    <property type="project" value="GO_Central"/>
</dbReference>
<organism evidence="14">
    <name type="scientific">Physcomitrium patens</name>
    <name type="common">Spreading-leaved earth moss</name>
    <name type="synonym">Physcomitrella patens</name>
    <dbReference type="NCBI Taxonomy" id="3218"/>
    <lineage>
        <taxon>Eukaryota</taxon>
        <taxon>Viridiplantae</taxon>
        <taxon>Streptophyta</taxon>
        <taxon>Embryophyta</taxon>
        <taxon>Bryophyta</taxon>
        <taxon>Bryophytina</taxon>
        <taxon>Bryopsida</taxon>
        <taxon>Funariidae</taxon>
        <taxon>Funariales</taxon>
        <taxon>Funariaceae</taxon>
        <taxon>Physcomitrium</taxon>
    </lineage>
</organism>
<evidence type="ECO:0000256" key="2">
    <source>
        <dbReference type="ARBA" id="ARBA00012513"/>
    </source>
</evidence>
<evidence type="ECO:0000256" key="12">
    <source>
        <dbReference type="SAM" id="MobiDB-lite"/>
    </source>
</evidence>
<dbReference type="PANTHER" id="PTHR48012:SF10">
    <property type="entry name" value="FI20177P1"/>
    <property type="match status" value="1"/>
</dbReference>
<evidence type="ECO:0000256" key="10">
    <source>
        <dbReference type="PROSITE-ProRule" id="PRU10141"/>
    </source>
</evidence>
<dbReference type="EnsemblPlants" id="Pp3c17_14200V3.2">
    <property type="protein sequence ID" value="Pp3c17_14200V3.2"/>
    <property type="gene ID" value="Pp3c17_14200"/>
</dbReference>
<evidence type="ECO:0000256" key="8">
    <source>
        <dbReference type="ARBA" id="ARBA00047899"/>
    </source>
</evidence>
<dbReference type="Gramene" id="Pp3c17_14200V3.3">
    <property type="protein sequence ID" value="Pp3c17_14200V3.3"/>
    <property type="gene ID" value="Pp3c17_14200"/>
</dbReference>
<evidence type="ECO:0000256" key="1">
    <source>
        <dbReference type="ARBA" id="ARBA00008874"/>
    </source>
</evidence>
<feature type="compositionally biased region" description="Polar residues" evidence="12">
    <location>
        <begin position="457"/>
        <end position="466"/>
    </location>
</feature>
<dbReference type="Pfam" id="PF00069">
    <property type="entry name" value="Pkinase"/>
    <property type="match status" value="1"/>
</dbReference>
<feature type="compositionally biased region" description="Basic and acidic residues" evidence="12">
    <location>
        <begin position="540"/>
        <end position="553"/>
    </location>
</feature>
<keyword evidence="4" id="KW-0808">Transferase</keyword>
<keyword evidence="6" id="KW-0418">Kinase</keyword>
<proteinExistence type="inferred from homology"/>
<evidence type="ECO:0000256" key="11">
    <source>
        <dbReference type="SAM" id="Coils"/>
    </source>
</evidence>
<keyword evidence="16" id="KW-1185">Reference proteome</keyword>
<dbReference type="PROSITE" id="PS50011">
    <property type="entry name" value="PROTEIN_KINASE_DOM"/>
    <property type="match status" value="1"/>
</dbReference>
<dbReference type="RefSeq" id="XP_024401334.1">
    <property type="nucleotide sequence ID" value="XM_024545566.2"/>
</dbReference>
<feature type="compositionally biased region" description="Polar residues" evidence="12">
    <location>
        <begin position="349"/>
        <end position="365"/>
    </location>
</feature>
<reference evidence="15" key="3">
    <citation type="submission" date="2020-12" db="UniProtKB">
        <authorList>
            <consortium name="EnsemblPlants"/>
        </authorList>
    </citation>
    <scope>IDENTIFICATION</scope>
</reference>
<comment type="similarity">
    <text evidence="1">Belongs to the protein kinase superfamily. STE Ser/Thr protein kinase family. STE20 subfamily.</text>
</comment>
<evidence type="ECO:0000256" key="7">
    <source>
        <dbReference type="ARBA" id="ARBA00022840"/>
    </source>
</evidence>
<keyword evidence="3" id="KW-0723">Serine/threonine-protein kinase</keyword>
<feature type="coiled-coil region" evidence="11">
    <location>
        <begin position="42"/>
        <end position="76"/>
    </location>
</feature>
<dbReference type="InterPro" id="IPR017441">
    <property type="entry name" value="Protein_kinase_ATP_BS"/>
</dbReference>
<evidence type="ECO:0000313" key="15">
    <source>
        <dbReference type="EnsemblPlants" id="Pp3c17_14200V3.1"/>
    </source>
</evidence>
<dbReference type="Gramene" id="Pp3c17_14200V3.1">
    <property type="protein sequence ID" value="Pp3c17_14200V3.1"/>
    <property type="gene ID" value="Pp3c17_14200"/>
</dbReference>
<dbReference type="Gene3D" id="1.10.510.10">
    <property type="entry name" value="Transferase(Phosphotransferase) domain 1"/>
    <property type="match status" value="1"/>
</dbReference>
<dbReference type="SUPFAM" id="SSF56112">
    <property type="entry name" value="Protein kinase-like (PK-like)"/>
    <property type="match status" value="1"/>
</dbReference>
<feature type="region of interest" description="Disordered" evidence="12">
    <location>
        <begin position="288"/>
        <end position="378"/>
    </location>
</feature>
<dbReference type="PaxDb" id="3218-PP1S98_82V6.2"/>
<reference evidence="14 16" key="1">
    <citation type="journal article" date="2008" name="Science">
        <title>The Physcomitrella genome reveals evolutionary insights into the conquest of land by plants.</title>
        <authorList>
            <person name="Rensing S."/>
            <person name="Lang D."/>
            <person name="Zimmer A."/>
            <person name="Terry A."/>
            <person name="Salamov A."/>
            <person name="Shapiro H."/>
            <person name="Nishiyama T."/>
            <person name="Perroud P.-F."/>
            <person name="Lindquist E."/>
            <person name="Kamisugi Y."/>
            <person name="Tanahashi T."/>
            <person name="Sakakibara K."/>
            <person name="Fujita T."/>
            <person name="Oishi K."/>
            <person name="Shin-I T."/>
            <person name="Kuroki Y."/>
            <person name="Toyoda A."/>
            <person name="Suzuki Y."/>
            <person name="Hashimoto A."/>
            <person name="Yamaguchi K."/>
            <person name="Sugano A."/>
            <person name="Kohara Y."/>
            <person name="Fujiyama A."/>
            <person name="Anterola A."/>
            <person name="Aoki S."/>
            <person name="Ashton N."/>
            <person name="Barbazuk W.B."/>
            <person name="Barker E."/>
            <person name="Bennetzen J."/>
            <person name="Bezanilla M."/>
            <person name="Blankenship R."/>
            <person name="Cho S.H."/>
            <person name="Dutcher S."/>
            <person name="Estelle M."/>
            <person name="Fawcett J.A."/>
            <person name="Gundlach H."/>
            <person name="Hanada K."/>
            <person name="Heyl A."/>
            <person name="Hicks K.A."/>
            <person name="Hugh J."/>
            <person name="Lohr M."/>
            <person name="Mayer K."/>
            <person name="Melkozernov A."/>
            <person name="Murata T."/>
            <person name="Nelson D."/>
            <person name="Pils B."/>
            <person name="Prigge M."/>
            <person name="Reiss B."/>
            <person name="Renner T."/>
            <person name="Rombauts S."/>
            <person name="Rushton P."/>
            <person name="Sanderfoot A."/>
            <person name="Schween G."/>
            <person name="Shiu S.-H."/>
            <person name="Stueber K."/>
            <person name="Theodoulou F.L."/>
            <person name="Tu H."/>
            <person name="Van de Peer Y."/>
            <person name="Verrier P.J."/>
            <person name="Waters E."/>
            <person name="Wood A."/>
            <person name="Yang L."/>
            <person name="Cove D."/>
            <person name="Cuming A."/>
            <person name="Hasebe M."/>
            <person name="Lucas S."/>
            <person name="Mishler D.B."/>
            <person name="Reski R."/>
            <person name="Grigoriev I."/>
            <person name="Quatrano R.S."/>
            <person name="Boore J.L."/>
        </authorList>
    </citation>
    <scope>NUCLEOTIDE SEQUENCE [LARGE SCALE GENOMIC DNA]</scope>
    <source>
        <strain evidence="15 16">cv. Gransden 2004</strain>
    </source>
</reference>
<evidence type="ECO:0000256" key="4">
    <source>
        <dbReference type="ARBA" id="ARBA00022679"/>
    </source>
</evidence>
<dbReference type="EnsemblPlants" id="Pp3c17_14200V3.4">
    <property type="protein sequence ID" value="Pp3c17_14200V3.4"/>
    <property type="gene ID" value="Pp3c17_14200"/>
</dbReference>